<dbReference type="SUPFAM" id="SSF56601">
    <property type="entry name" value="beta-lactamase/transpeptidase-like"/>
    <property type="match status" value="1"/>
</dbReference>
<protein>
    <submittedName>
        <fullName evidence="2">Beta-lactamase family protein</fullName>
    </submittedName>
</protein>
<dbReference type="InterPro" id="IPR001466">
    <property type="entry name" value="Beta-lactam-related"/>
</dbReference>
<dbReference type="Proteomes" id="UP000681041">
    <property type="component" value="Chromosome"/>
</dbReference>
<name>A0A8T8K1R0_9EURY</name>
<dbReference type="InterPro" id="IPR050491">
    <property type="entry name" value="AmpC-like"/>
</dbReference>
<sequence>MSSLITSKLENILNKTLHPQKIQGVVVKIESGDGSFSWQGSAGNMDTGSSYFIASTTKLYITAMILHLRQEGKLDLDDTLVDYLAPDLIEGIQVFKGVDYSESITIKQLLAHTSGVPDYFEDKPVNKDKLIKTLLNGQDECWSFEDVMNMVRTMKPQFAPGTPGKAHYSDTNFQLLDQVIETITKEKIASALQEYIFQPLKLENTYLYQDIQDTEPEDIYYKKEKLHIPQAMASFRGDGGIVSTVSESMIFLKAFFKDTFFPVGYLEELQEWNKIFFPLQYGGDLCVLICLESFPP</sequence>
<dbReference type="KEGG" id="meme:HYG87_00810"/>
<evidence type="ECO:0000313" key="2">
    <source>
        <dbReference type="EMBL" id="QUH22406.1"/>
    </source>
</evidence>
<dbReference type="RefSeq" id="WP_211533351.1">
    <property type="nucleotide sequence ID" value="NZ_CP058560.1"/>
</dbReference>
<dbReference type="Pfam" id="PF00144">
    <property type="entry name" value="Beta-lactamase"/>
    <property type="match status" value="1"/>
</dbReference>
<dbReference type="InterPro" id="IPR012338">
    <property type="entry name" value="Beta-lactam/transpept-like"/>
</dbReference>
<dbReference type="Gene3D" id="3.40.710.10">
    <property type="entry name" value="DD-peptidase/beta-lactamase superfamily"/>
    <property type="match status" value="1"/>
</dbReference>
<dbReference type="EMBL" id="CP058560">
    <property type="protein sequence ID" value="QUH22406.1"/>
    <property type="molecule type" value="Genomic_DNA"/>
</dbReference>
<dbReference type="PANTHER" id="PTHR46825">
    <property type="entry name" value="D-ALANYL-D-ALANINE-CARBOXYPEPTIDASE/ENDOPEPTIDASE AMPH"/>
    <property type="match status" value="1"/>
</dbReference>
<evidence type="ECO:0000313" key="3">
    <source>
        <dbReference type="Proteomes" id="UP000681041"/>
    </source>
</evidence>
<feature type="domain" description="Beta-lactamase-related" evidence="1">
    <location>
        <begin position="20"/>
        <end position="252"/>
    </location>
</feature>
<dbReference type="PANTHER" id="PTHR46825:SF9">
    <property type="entry name" value="BETA-LACTAMASE-RELATED DOMAIN-CONTAINING PROTEIN"/>
    <property type="match status" value="1"/>
</dbReference>
<dbReference type="AlphaFoldDB" id="A0A8T8K1R0"/>
<organism evidence="2 3">
    <name type="scientific">Methanobacterium alkalithermotolerans</name>
    <dbReference type="NCBI Taxonomy" id="2731220"/>
    <lineage>
        <taxon>Archaea</taxon>
        <taxon>Methanobacteriati</taxon>
        <taxon>Methanobacteriota</taxon>
        <taxon>Methanomada group</taxon>
        <taxon>Methanobacteria</taxon>
        <taxon>Methanobacteriales</taxon>
        <taxon>Methanobacteriaceae</taxon>
        <taxon>Methanobacterium</taxon>
    </lineage>
</organism>
<accession>A0A8T8K1R0</accession>
<proteinExistence type="predicted"/>
<reference evidence="2" key="1">
    <citation type="submission" date="2020-07" db="EMBL/GenBank/DDBJ databases">
        <title>Methanobacterium. sp. MethCan genome.</title>
        <authorList>
            <person name="Postec A."/>
            <person name="Quemeneur M."/>
        </authorList>
    </citation>
    <scope>NUCLEOTIDE SEQUENCE</scope>
    <source>
        <strain evidence="2">MethCAN</strain>
    </source>
</reference>
<dbReference type="OrthoDB" id="111095at2157"/>
<evidence type="ECO:0000259" key="1">
    <source>
        <dbReference type="Pfam" id="PF00144"/>
    </source>
</evidence>
<dbReference type="GeneID" id="64819260"/>
<keyword evidence="3" id="KW-1185">Reference proteome</keyword>
<gene>
    <name evidence="2" type="ORF">HYG87_00810</name>
</gene>